<evidence type="ECO:0000313" key="1">
    <source>
        <dbReference type="EMBL" id="SDE50879.1"/>
    </source>
</evidence>
<sequence length="134" mass="15112">MEQFANIAQTFIDSGDFKYVIPGADHDSPWSTSSLHECEKLFLQTQDPASAWVQEKYTMFLGEGLRRAFGGKWERGELLIPESHGMRGIHYPTTGHFDVVSNYLQEAVRLGVGKTWATHFTTTKMLLSEATPTE</sequence>
<dbReference type="Proteomes" id="UP000269974">
    <property type="component" value="Unassembled WGS sequence"/>
</dbReference>
<gene>
    <name evidence="2" type="ORF">NCTC10327_01617</name>
    <name evidence="1" type="ORF">SAMN05421878_11136</name>
</gene>
<evidence type="ECO:0000313" key="4">
    <source>
        <dbReference type="Proteomes" id="UP000269974"/>
    </source>
</evidence>
<reference evidence="3" key="1">
    <citation type="submission" date="2016-10" db="EMBL/GenBank/DDBJ databases">
        <authorList>
            <person name="Varghese N."/>
        </authorList>
    </citation>
    <scope>NUCLEOTIDE SEQUENCE [LARGE SCALE GENOMIC DNA]</scope>
    <source>
        <strain evidence="3">DSM 20639</strain>
    </source>
</reference>
<evidence type="ECO:0000313" key="3">
    <source>
        <dbReference type="Proteomes" id="UP000182744"/>
    </source>
</evidence>
<dbReference type="EMBL" id="UYIO01000001">
    <property type="protein sequence ID" value="VDG76989.1"/>
    <property type="molecule type" value="Genomic_DNA"/>
</dbReference>
<reference evidence="2 4" key="3">
    <citation type="submission" date="2018-11" db="EMBL/GenBank/DDBJ databases">
        <authorList>
            <consortium name="Pathogen Informatics"/>
        </authorList>
    </citation>
    <scope>NUCLEOTIDE SEQUENCE [LARGE SCALE GENOMIC DNA]</scope>
    <source>
        <strain evidence="2 4">NCTC10327</strain>
    </source>
</reference>
<keyword evidence="3" id="KW-1185">Reference proteome</keyword>
<dbReference type="RefSeq" id="WP_065414590.1">
    <property type="nucleotide sequence ID" value="NZ_MASY01000010.1"/>
</dbReference>
<evidence type="ECO:0000313" key="2">
    <source>
        <dbReference type="EMBL" id="VDG76989.1"/>
    </source>
</evidence>
<name>A0A1B9BEK7_9ACTO</name>
<dbReference type="Proteomes" id="UP000182744">
    <property type="component" value="Unassembled WGS sequence"/>
</dbReference>
<accession>A0A1B9BEK7</accession>
<dbReference type="EMBL" id="FNAU01000011">
    <property type="protein sequence ID" value="SDE50879.1"/>
    <property type="molecule type" value="Genomic_DNA"/>
</dbReference>
<dbReference type="AlphaFoldDB" id="A0A1B9BEK7"/>
<protein>
    <submittedName>
        <fullName evidence="2">Uncharacterized protein</fullName>
    </submittedName>
</protein>
<reference evidence="1" key="2">
    <citation type="submission" date="2016-10" db="EMBL/GenBank/DDBJ databases">
        <authorList>
            <person name="Varghese N."/>
            <person name="Submissions S."/>
        </authorList>
    </citation>
    <scope>NUCLEOTIDE SEQUENCE</scope>
    <source>
        <strain evidence="1">DSM 20639</strain>
    </source>
</reference>
<proteinExistence type="predicted"/>
<organism evidence="2 4">
    <name type="scientific">Actinobaculum suis</name>
    <dbReference type="NCBI Taxonomy" id="1657"/>
    <lineage>
        <taxon>Bacteria</taxon>
        <taxon>Bacillati</taxon>
        <taxon>Actinomycetota</taxon>
        <taxon>Actinomycetes</taxon>
        <taxon>Actinomycetales</taxon>
        <taxon>Actinomycetaceae</taxon>
        <taxon>Actinobaculum</taxon>
    </lineage>
</organism>